<accession>A0A0D2TZ43</accession>
<keyword evidence="2" id="KW-1185">Reference proteome</keyword>
<evidence type="ECO:0000313" key="2">
    <source>
        <dbReference type="Proteomes" id="UP000032304"/>
    </source>
</evidence>
<dbReference type="Gramene" id="KJB48570">
    <property type="protein sequence ID" value="KJB48570"/>
    <property type="gene ID" value="B456_008G075300"/>
</dbReference>
<dbReference type="Proteomes" id="UP000032304">
    <property type="component" value="Chromosome 8"/>
</dbReference>
<proteinExistence type="predicted"/>
<evidence type="ECO:0008006" key="3">
    <source>
        <dbReference type="Google" id="ProtNLM"/>
    </source>
</evidence>
<dbReference type="EMBL" id="CM001747">
    <property type="protein sequence ID" value="KJB48570.1"/>
    <property type="molecule type" value="Genomic_DNA"/>
</dbReference>
<gene>
    <name evidence="1" type="ORF">B456_008G075300</name>
</gene>
<organism evidence="1 2">
    <name type="scientific">Gossypium raimondii</name>
    <name type="common">Peruvian cotton</name>
    <name type="synonym">Gossypium klotzschianum subsp. raimondii</name>
    <dbReference type="NCBI Taxonomy" id="29730"/>
    <lineage>
        <taxon>Eukaryota</taxon>
        <taxon>Viridiplantae</taxon>
        <taxon>Streptophyta</taxon>
        <taxon>Embryophyta</taxon>
        <taxon>Tracheophyta</taxon>
        <taxon>Spermatophyta</taxon>
        <taxon>Magnoliopsida</taxon>
        <taxon>eudicotyledons</taxon>
        <taxon>Gunneridae</taxon>
        <taxon>Pentapetalae</taxon>
        <taxon>rosids</taxon>
        <taxon>malvids</taxon>
        <taxon>Malvales</taxon>
        <taxon>Malvaceae</taxon>
        <taxon>Malvoideae</taxon>
        <taxon>Gossypium</taxon>
    </lineage>
</organism>
<evidence type="ECO:0000313" key="1">
    <source>
        <dbReference type="EMBL" id="KJB48570.1"/>
    </source>
</evidence>
<sequence length="135" mass="14923">MSSTPSAPPYRISLTFPCPVCDQAEAERGLFLEKFREATMKWSQHVAVETGDGHEIDKEEQKSCMIVVTDACLPLLASGESPMSARVLINYELPTKKETYMRRLTSCLAAVTLKSLEESSGLIIAEMPINISEIL</sequence>
<dbReference type="AlphaFoldDB" id="A0A0D2TZ43"/>
<protein>
    <recommendedName>
        <fullName evidence="3">Helicase C-terminal domain-containing protein</fullName>
    </recommendedName>
</protein>
<name>A0A0D2TZ43_GOSRA</name>
<reference evidence="1 2" key="1">
    <citation type="journal article" date="2012" name="Nature">
        <title>Repeated polyploidization of Gossypium genomes and the evolution of spinnable cotton fibres.</title>
        <authorList>
            <person name="Paterson A.H."/>
            <person name="Wendel J.F."/>
            <person name="Gundlach H."/>
            <person name="Guo H."/>
            <person name="Jenkins J."/>
            <person name="Jin D."/>
            <person name="Llewellyn D."/>
            <person name="Showmaker K.C."/>
            <person name="Shu S."/>
            <person name="Udall J."/>
            <person name="Yoo M.J."/>
            <person name="Byers R."/>
            <person name="Chen W."/>
            <person name="Doron-Faigenboim A."/>
            <person name="Duke M.V."/>
            <person name="Gong L."/>
            <person name="Grimwood J."/>
            <person name="Grover C."/>
            <person name="Grupp K."/>
            <person name="Hu G."/>
            <person name="Lee T.H."/>
            <person name="Li J."/>
            <person name="Lin L."/>
            <person name="Liu T."/>
            <person name="Marler B.S."/>
            <person name="Page J.T."/>
            <person name="Roberts A.W."/>
            <person name="Romanel E."/>
            <person name="Sanders W.S."/>
            <person name="Szadkowski E."/>
            <person name="Tan X."/>
            <person name="Tang H."/>
            <person name="Xu C."/>
            <person name="Wang J."/>
            <person name="Wang Z."/>
            <person name="Zhang D."/>
            <person name="Zhang L."/>
            <person name="Ashrafi H."/>
            <person name="Bedon F."/>
            <person name="Bowers J.E."/>
            <person name="Brubaker C.L."/>
            <person name="Chee P.W."/>
            <person name="Das S."/>
            <person name="Gingle A.R."/>
            <person name="Haigler C.H."/>
            <person name="Harker D."/>
            <person name="Hoffmann L.V."/>
            <person name="Hovav R."/>
            <person name="Jones D.C."/>
            <person name="Lemke C."/>
            <person name="Mansoor S."/>
            <person name="ur Rahman M."/>
            <person name="Rainville L.N."/>
            <person name="Rambani A."/>
            <person name="Reddy U.K."/>
            <person name="Rong J.K."/>
            <person name="Saranga Y."/>
            <person name="Scheffler B.E."/>
            <person name="Scheffler J.A."/>
            <person name="Stelly D.M."/>
            <person name="Triplett B.A."/>
            <person name="Van Deynze A."/>
            <person name="Vaslin M.F."/>
            <person name="Waghmare V.N."/>
            <person name="Walford S.A."/>
            <person name="Wright R.J."/>
            <person name="Zaki E.A."/>
            <person name="Zhang T."/>
            <person name="Dennis E.S."/>
            <person name="Mayer K.F."/>
            <person name="Peterson D.G."/>
            <person name="Rokhsar D.S."/>
            <person name="Wang X."/>
            <person name="Schmutz J."/>
        </authorList>
    </citation>
    <scope>NUCLEOTIDE SEQUENCE [LARGE SCALE GENOMIC DNA]</scope>
</reference>